<gene>
    <name evidence="1" type="ordered locus">Mjls_5053</name>
</gene>
<organism evidence="1">
    <name type="scientific">Mycobacterium sp. (strain JLS)</name>
    <dbReference type="NCBI Taxonomy" id="164757"/>
    <lineage>
        <taxon>Bacteria</taxon>
        <taxon>Bacillati</taxon>
        <taxon>Actinomycetota</taxon>
        <taxon>Actinomycetes</taxon>
        <taxon>Mycobacteriales</taxon>
        <taxon>Mycobacteriaceae</taxon>
        <taxon>Mycobacterium</taxon>
    </lineage>
</organism>
<reference evidence="1" key="1">
    <citation type="submission" date="2007-02" db="EMBL/GenBank/DDBJ databases">
        <title>Complete sequence of Mycobacterium sp. JLS.</title>
        <authorList>
            <consortium name="US DOE Joint Genome Institute"/>
            <person name="Copeland A."/>
            <person name="Lucas S."/>
            <person name="Lapidus A."/>
            <person name="Barry K."/>
            <person name="Detter J.C."/>
            <person name="Glavina del Rio T."/>
            <person name="Hammon N."/>
            <person name="Israni S."/>
            <person name="Dalin E."/>
            <person name="Tice H."/>
            <person name="Pitluck S."/>
            <person name="Chain P."/>
            <person name="Malfatti S."/>
            <person name="Shin M."/>
            <person name="Vergez L."/>
            <person name="Schmutz J."/>
            <person name="Larimer F."/>
            <person name="Land M."/>
            <person name="Hauser L."/>
            <person name="Kyrpides N."/>
            <person name="Mikhailova N."/>
            <person name="Miller C.D."/>
            <person name="Anderson A.J."/>
            <person name="Sims R.C."/>
            <person name="Richardson P."/>
        </authorList>
    </citation>
    <scope>NUCLEOTIDE SEQUENCE [LARGE SCALE GENOMIC DNA]</scope>
    <source>
        <strain evidence="1">JLS</strain>
    </source>
</reference>
<proteinExistence type="predicted"/>
<dbReference type="KEGG" id="mjl:Mjls_5053"/>
<protein>
    <submittedName>
        <fullName evidence="1">Uncharacterized protein</fullName>
    </submittedName>
</protein>
<name>A0A5Q5CNK5_MYCSJ</name>
<accession>A0A5Q5CNK5</accession>
<dbReference type="AlphaFoldDB" id="A0A5Q5CNK5"/>
<sequence length="350" mass="39346">MRRVAGNAKSAAEVIVRSCVNHLFSLLDDSGRFVYAHKHLAPDQTGEGYNLLRHCGTVWFMCKAIHTLSIDLSGREKRALMAAVLYIRARTKAPPWHTGPSPALCVTARDAVKLGNVGLAALMIRGYAQLASETDTASLASLYPEGFDLHCTSLENYIISQLKEGSFVHKRVFSTGEIRQFESDYYTGEALFALMQSSRHIPRVRVAMEQMLHDGYGLAQQSHWMAYAACASLRVDYCDRALTTTYVGRLIDRIASDESYRYRQESTPIACRTEALVEILRTCRQNTYLNQRLPKAAIDKAATIAAENLALQLKYYGDGQFRRGRVSDQVRIDYIQHNGAAFLGWWQLLH</sequence>
<evidence type="ECO:0000313" key="1">
    <source>
        <dbReference type="EMBL" id="ABO00818.1"/>
    </source>
</evidence>
<dbReference type="EMBL" id="CP000580">
    <property type="protein sequence ID" value="ABO00818.1"/>
    <property type="molecule type" value="Genomic_DNA"/>
</dbReference>